<dbReference type="Gene3D" id="1.20.5.4820">
    <property type="match status" value="1"/>
</dbReference>
<keyword evidence="16" id="KW-1185">Reference proteome</keyword>
<dbReference type="PANTHER" id="PTHR45615:SF27">
    <property type="entry name" value="MYOSIN HEAVY CHAIN, MUSCLE"/>
    <property type="match status" value="1"/>
</dbReference>
<evidence type="ECO:0000256" key="6">
    <source>
        <dbReference type="ARBA" id="ARBA00023054"/>
    </source>
</evidence>
<evidence type="ECO:0000259" key="13">
    <source>
        <dbReference type="PROSITE" id="PS51456"/>
    </source>
</evidence>
<evidence type="ECO:0000256" key="9">
    <source>
        <dbReference type="ARBA" id="ARBA00023203"/>
    </source>
</evidence>
<keyword evidence="15" id="KW-0378">Hydrolase</keyword>
<dbReference type="PANTHER" id="PTHR45615">
    <property type="entry name" value="MYOSIN HEAVY CHAIN, NON-MUSCLE"/>
    <property type="match status" value="1"/>
</dbReference>
<sequence>MYANLNDPEIVESLKYLVVPQAEKIKAQSQPFDGKKNFWIADKVEGFISCEVESENDNQVTVKTSKGESITVKRDDLQQMNPPKFEKCEDMADLTYLNDASILHNLRSRYMNWLIYTYSGLFCVAINPYKRLPVYTMKMVDLYRGKKKNEVPAHLYSIADNAYANMLRDRENQSMLITGESGAGKTENTKKVIQYFAFVACTGSAVKKDDGKKEANLEDQIVSANPVLEAYGNAKTTRNNNSSRFGKFIRIHFGPTGKIAGADIESYLLEKSRVTFQQPAERNYHIFYQLLAQEYPKYHQDLLVEPDPSKYFFVSQGMLTIDNVDDAEEMKLTDEAFDILNFSQQEKVDLFKATGAIMHWGNSKWKQRPREEQAETDGTEECEKVAHLLGVESADLIKGLLKPRIKVGNEYVNKGQNKDQVCNSIGALSKSIYSRLFQWLVDRVNETLDVKTKRQYFIGVLDIAGFEIFDFNGFEQLCINYTNERLQQFFNHHMFVLEQEEYKKEGIQWEMINFGMDLQACIDLIEKPMGILSILEEECIVPKASDKTFQEKLYAQHLGKHPNFGKPKPSKGKAEAHFDLHHYAGTVSYNVTGWLEKNKDPINATVATLFKTSKTNTLLAKLYKDMGQEEEKGKSKKGGSMQSISASHREQLNKLMNTLKQTHPHFVRCIIPNEIKTGGILDPHLVMHQLKCNGVLEGIRICRKGFPNRMMYSEFKQRYSILAPNAVPKGFVDATKATGSILQDIALGEDLFRLGNTKVFFRAGVLGHLEDLRDSAISKIICMLQSHIRMFIMKRAYKVMLDQRLALSVLQRNIKAYLSLRNWSWWKLYTKVKPLLSVARQEEELKAKEEEFNKMKETLEKEEKFRKELEETNFKLLKEKNELFSQLQAEKDNNGNSEEIIQKLVLQKADLESRVKDMEEKLIEQESIASDLNGNKKKIEHENKELKKLTDDLNIKLNKFECEIKSNENHIKKLQDELARLDEANSKLHQEKKNLEETNFKTIEQLQQEEDKVNHLSKVNSKLEQTLNDVDENLQREKKGRADLEKIKRKIETDLNNSQNQIEDIERLNKDLEDNLKRKDSELNNLSARINDEHIQIITLQKKIKELQKHIEIAEEEIEIERQAKNKSEKQKAELARELDDLNDKLEEAGGATAAQLELNKKREGELAKLKRLLEEANLLHETTSAQLKKKHQDATNEMGEQIENLQKIRIRLEKEKQYTKAELEEAKLLTEQANKAKASVEKLVKQLELQLQDFSVKLDENNRDLGNLNSQKNKLHLENSNLIQQIEKLESQINGLNKQKQQLLSQLEQAKRNVEDESRAKDSLIQQSRSMSSELNQIREQYEEEHEIKIELQRQFVKISNEIQQIRSKNDNESMVRMEELEEAKRKLVSKLAEAEEQVEQAVAKCNSLEKAKIRLQSEIEDLVVDVERANSNAAAMEKKQKQFDKLIGEWRQKCEDITLELEASQKESRQFLTELFKLKTQYEESHESIEALRRENKNLADEIKDLMDQLGEGGKSIHELEKSRKRLEIEKDELQAALEEAEGTLEQEEAKVLRAQLELSQVRQEIDRRLHEKEEEFENTRRNHQRALESMQVSLEAETKGKAEAIRQKKKLESDINELEISLDHSNRANADLERLNKKLQQTIGEMQAEIEDEQRQRDEIRELNLQSERRSNLLASELDEIRTRCDQSEKARKIAENALNKAADRISELGLYNENLLTIKRKLENDLASVRIELDETIIELKNSEERARKSSFDAARLGEELRQEKEHSLNIEKCRKGLELNINELQSRLSEADANSLKEGKRIIQKLEQRINQLESELDSEQRRHQETLKEIRANDRRLKELAFQAEDDHKNQARLQDLVEKLQNKLRFYKKQTENAEEISALNLAKFRKAQSELNTSDEKMVKTESFVIKSLKSHSSITEARTCSSN</sequence>
<evidence type="ECO:0000256" key="4">
    <source>
        <dbReference type="ARBA" id="ARBA00022741"/>
    </source>
</evidence>
<proteinExistence type="inferred from homology"/>
<dbReference type="GO" id="GO:0051015">
    <property type="term" value="F:actin filament binding"/>
    <property type="evidence" value="ECO:0007669"/>
    <property type="project" value="InterPro"/>
</dbReference>
<feature type="region of interest" description="Disordered" evidence="12">
    <location>
        <begin position="1312"/>
        <end position="1333"/>
    </location>
</feature>
<dbReference type="Gene3D" id="3.40.850.10">
    <property type="entry name" value="Kinesin motor domain"/>
    <property type="match status" value="1"/>
</dbReference>
<keyword evidence="4 10" id="KW-0547">Nucleotide-binding</keyword>
<dbReference type="FunFam" id="1.20.5.370:FF:000010">
    <property type="entry name" value="Myosin heavy chain, isoform G"/>
    <property type="match status" value="1"/>
</dbReference>
<gene>
    <name evidence="15" type="ORF">BpHYR1_041440</name>
</gene>
<dbReference type="GO" id="GO:0030016">
    <property type="term" value="C:myofibril"/>
    <property type="evidence" value="ECO:0007669"/>
    <property type="project" value="UniProtKB-SubCell"/>
</dbReference>
<evidence type="ECO:0000256" key="2">
    <source>
        <dbReference type="ARBA" id="ARBA00008314"/>
    </source>
</evidence>
<dbReference type="FunFam" id="1.20.5.340:FF:000025">
    <property type="entry name" value="Myosin heavy chain, isoform G"/>
    <property type="match status" value="1"/>
</dbReference>
<dbReference type="PROSITE" id="PS51844">
    <property type="entry name" value="SH3_LIKE"/>
    <property type="match status" value="1"/>
</dbReference>
<feature type="region of interest" description="Actin-binding" evidence="10">
    <location>
        <begin position="652"/>
        <end position="674"/>
    </location>
</feature>
<dbReference type="FunFam" id="1.20.5.370:FF:000008">
    <property type="entry name" value="Myosin heavy chain"/>
    <property type="match status" value="1"/>
</dbReference>
<name>A0A3M7SX84_BRAPC</name>
<evidence type="ECO:0000259" key="14">
    <source>
        <dbReference type="PROSITE" id="PS51844"/>
    </source>
</evidence>
<evidence type="ECO:0000256" key="3">
    <source>
        <dbReference type="ARBA" id="ARBA00022490"/>
    </source>
</evidence>
<dbReference type="FunFam" id="1.20.120.720:FF:000001">
    <property type="entry name" value="Myosin heavy chain, muscle"/>
    <property type="match status" value="1"/>
</dbReference>
<dbReference type="GO" id="GO:0032982">
    <property type="term" value="C:myosin filament"/>
    <property type="evidence" value="ECO:0007669"/>
    <property type="project" value="TreeGrafter"/>
</dbReference>
<dbReference type="FunFam" id="3.40.850.10:FF:000024">
    <property type="entry name" value="Myosin heavy chain, isoform J"/>
    <property type="match status" value="1"/>
</dbReference>
<feature type="compositionally biased region" description="Basic and acidic residues" evidence="12">
    <location>
        <begin position="1312"/>
        <end position="1323"/>
    </location>
</feature>
<protein>
    <submittedName>
        <fullName evidence="15">Myosin heavy chain isoform A</fullName>
        <ecNumber evidence="15">3.6.1.15</ecNumber>
    </submittedName>
</protein>
<keyword evidence="6 11" id="KW-0175">Coiled coil</keyword>
<dbReference type="FunFam" id="1.20.58.530:FF:000001">
    <property type="entry name" value="Myosin heavy chain"/>
    <property type="match status" value="1"/>
</dbReference>
<evidence type="ECO:0000256" key="5">
    <source>
        <dbReference type="ARBA" id="ARBA00022840"/>
    </source>
</evidence>
<dbReference type="SMART" id="SM00242">
    <property type="entry name" value="MYSc"/>
    <property type="match status" value="1"/>
</dbReference>
<dbReference type="InterPro" id="IPR008989">
    <property type="entry name" value="Myosin_S1_N"/>
</dbReference>
<evidence type="ECO:0000256" key="8">
    <source>
        <dbReference type="ARBA" id="ARBA00023175"/>
    </source>
</evidence>
<evidence type="ECO:0000313" key="15">
    <source>
        <dbReference type="EMBL" id="RNA40198.1"/>
    </source>
</evidence>
<dbReference type="Gene3D" id="1.20.5.370">
    <property type="match status" value="3"/>
</dbReference>
<comment type="similarity">
    <text evidence="2 10">Belongs to the TRAFAC class myosin-kinesin ATPase superfamily. Myosin family.</text>
</comment>
<dbReference type="GO" id="GO:0017111">
    <property type="term" value="F:ribonucleoside triphosphate phosphatase activity"/>
    <property type="evidence" value="ECO:0007669"/>
    <property type="project" value="UniProtKB-EC"/>
</dbReference>
<dbReference type="GO" id="GO:0005524">
    <property type="term" value="F:ATP binding"/>
    <property type="evidence" value="ECO:0007669"/>
    <property type="project" value="UniProtKB-UniRule"/>
</dbReference>
<dbReference type="InterPro" id="IPR002928">
    <property type="entry name" value="Myosin_tail"/>
</dbReference>
<comment type="caution">
    <text evidence="15">The sequence shown here is derived from an EMBL/GenBank/DDBJ whole genome shotgun (WGS) entry which is preliminary data.</text>
</comment>
<accession>A0A3M7SX84</accession>
<dbReference type="OrthoDB" id="312459at2759"/>
<dbReference type="Gene3D" id="1.20.5.340">
    <property type="match status" value="5"/>
</dbReference>
<keyword evidence="7 10" id="KW-0518">Myosin</keyword>
<dbReference type="Gene3D" id="1.20.58.530">
    <property type="match status" value="1"/>
</dbReference>
<dbReference type="Proteomes" id="UP000276133">
    <property type="component" value="Unassembled WGS sequence"/>
</dbReference>
<keyword evidence="5 10" id="KW-0067">ATP-binding</keyword>
<dbReference type="FunFam" id="1.20.5.370:FF:000009">
    <property type="entry name" value="Myosin heavy chain, isoform G"/>
    <property type="match status" value="1"/>
</dbReference>
<dbReference type="SUPFAM" id="SSF52540">
    <property type="entry name" value="P-loop containing nucleoside triphosphate hydrolases"/>
    <property type="match status" value="1"/>
</dbReference>
<dbReference type="InterPro" id="IPR004009">
    <property type="entry name" value="SH3_Myosin"/>
</dbReference>
<evidence type="ECO:0000256" key="7">
    <source>
        <dbReference type="ARBA" id="ARBA00023123"/>
    </source>
</evidence>
<dbReference type="EC" id="3.6.1.15" evidence="15"/>
<dbReference type="InterPro" id="IPR027417">
    <property type="entry name" value="P-loop_NTPase"/>
</dbReference>
<dbReference type="EMBL" id="REGN01000664">
    <property type="protein sequence ID" value="RNA40198.1"/>
    <property type="molecule type" value="Genomic_DNA"/>
</dbReference>
<evidence type="ECO:0000313" key="16">
    <source>
        <dbReference type="Proteomes" id="UP000276133"/>
    </source>
</evidence>
<dbReference type="FunFam" id="1.20.5.4820:FF:000002">
    <property type="entry name" value="Myosin heavy chain 10"/>
    <property type="match status" value="1"/>
</dbReference>
<feature type="domain" description="Myosin motor" evidence="13">
    <location>
        <begin position="86"/>
        <end position="774"/>
    </location>
</feature>
<feature type="coiled-coil region" evidence="11">
    <location>
        <begin position="1779"/>
        <end position="1884"/>
    </location>
</feature>
<evidence type="ECO:0000256" key="10">
    <source>
        <dbReference type="PROSITE-ProRule" id="PRU00782"/>
    </source>
</evidence>
<reference evidence="15 16" key="1">
    <citation type="journal article" date="2018" name="Sci. Rep.">
        <title>Genomic signatures of local adaptation to the degree of environmental predictability in rotifers.</title>
        <authorList>
            <person name="Franch-Gras L."/>
            <person name="Hahn C."/>
            <person name="Garcia-Roger E.M."/>
            <person name="Carmona M.J."/>
            <person name="Serra M."/>
            <person name="Gomez A."/>
        </authorList>
    </citation>
    <scope>NUCLEOTIDE SEQUENCE [LARGE SCALE GENOMIC DNA]</scope>
    <source>
        <strain evidence="15">HYR1</strain>
    </source>
</reference>
<dbReference type="STRING" id="10195.A0A3M7SX84"/>
<dbReference type="SUPFAM" id="SSF90257">
    <property type="entry name" value="Myosin rod fragments"/>
    <property type="match status" value="4"/>
</dbReference>
<dbReference type="Pfam" id="PF01576">
    <property type="entry name" value="Myosin_tail_1"/>
    <property type="match status" value="1"/>
</dbReference>
<dbReference type="Pfam" id="PF00063">
    <property type="entry name" value="Myosin_head"/>
    <property type="match status" value="1"/>
</dbReference>
<feature type="binding site" evidence="10">
    <location>
        <begin position="179"/>
        <end position="186"/>
    </location>
    <ligand>
        <name>ATP</name>
        <dbReference type="ChEBI" id="CHEBI:30616"/>
    </ligand>
</feature>
<dbReference type="GO" id="GO:0016460">
    <property type="term" value="C:myosin II complex"/>
    <property type="evidence" value="ECO:0007669"/>
    <property type="project" value="TreeGrafter"/>
</dbReference>
<evidence type="ECO:0000256" key="11">
    <source>
        <dbReference type="SAM" id="Coils"/>
    </source>
</evidence>
<keyword evidence="9 10" id="KW-0009">Actin-binding</keyword>
<dbReference type="Gene3D" id="2.30.30.360">
    <property type="entry name" value="Myosin S1 fragment, N-terminal"/>
    <property type="match status" value="1"/>
</dbReference>
<dbReference type="FunFam" id="1.10.10.820:FF:000001">
    <property type="entry name" value="Myosin heavy chain"/>
    <property type="match status" value="1"/>
</dbReference>
<dbReference type="PROSITE" id="PS51456">
    <property type="entry name" value="MYOSIN_MOTOR"/>
    <property type="match status" value="1"/>
</dbReference>
<dbReference type="Pfam" id="PF02736">
    <property type="entry name" value="Myosin_N"/>
    <property type="match status" value="1"/>
</dbReference>
<dbReference type="InterPro" id="IPR001609">
    <property type="entry name" value="Myosin_head_motor_dom-like"/>
</dbReference>
<feature type="domain" description="Myosin N-terminal SH3-like" evidence="14">
    <location>
        <begin position="33"/>
        <end position="82"/>
    </location>
</feature>
<dbReference type="Gene3D" id="1.10.10.820">
    <property type="match status" value="1"/>
</dbReference>
<dbReference type="InterPro" id="IPR014751">
    <property type="entry name" value="XRCC4-like_C"/>
</dbReference>
<dbReference type="InterPro" id="IPR036961">
    <property type="entry name" value="Kinesin_motor_dom_sf"/>
</dbReference>
<evidence type="ECO:0000256" key="12">
    <source>
        <dbReference type="SAM" id="MobiDB-lite"/>
    </source>
</evidence>
<keyword evidence="3" id="KW-0963">Cytoplasm</keyword>
<dbReference type="CDD" id="cd01377">
    <property type="entry name" value="MYSc_class_II"/>
    <property type="match status" value="1"/>
</dbReference>
<dbReference type="GO" id="GO:0000146">
    <property type="term" value="F:microfilament motor activity"/>
    <property type="evidence" value="ECO:0007669"/>
    <property type="project" value="TreeGrafter"/>
</dbReference>
<evidence type="ECO:0000256" key="1">
    <source>
        <dbReference type="ARBA" id="ARBA00004657"/>
    </source>
</evidence>
<dbReference type="PRINTS" id="PR00193">
    <property type="entry name" value="MYOSINHEAVY"/>
</dbReference>
<dbReference type="Gene3D" id="1.20.120.720">
    <property type="entry name" value="Myosin VI head, motor domain, U50 subdomain"/>
    <property type="match status" value="1"/>
</dbReference>
<dbReference type="FunFam" id="2.30.30.360:FF:000001">
    <property type="entry name" value="Myosin heavy chain"/>
    <property type="match status" value="1"/>
</dbReference>
<keyword evidence="8 10" id="KW-0505">Motor protein</keyword>
<organism evidence="15 16">
    <name type="scientific">Brachionus plicatilis</name>
    <name type="common">Marine rotifer</name>
    <name type="synonym">Brachionus muelleri</name>
    <dbReference type="NCBI Taxonomy" id="10195"/>
    <lineage>
        <taxon>Eukaryota</taxon>
        <taxon>Metazoa</taxon>
        <taxon>Spiralia</taxon>
        <taxon>Gnathifera</taxon>
        <taxon>Rotifera</taxon>
        <taxon>Eurotatoria</taxon>
        <taxon>Monogononta</taxon>
        <taxon>Pseudotrocha</taxon>
        <taxon>Ploima</taxon>
        <taxon>Brachionidae</taxon>
        <taxon>Brachionus</taxon>
    </lineage>
</organism>
<comment type="subcellular location">
    <subcellularLocation>
        <location evidence="1">Cytoplasm</location>
        <location evidence="1">Myofibril</location>
    </subcellularLocation>
</comment>